<reference evidence="1" key="1">
    <citation type="journal article" date="2012" name="PLoS ONE">
        <title>Gene sets for utilization of primary and secondary nutrition supplies in the distal gut of endangered iberian lynx.</title>
        <authorList>
            <person name="Alcaide M."/>
            <person name="Messina E."/>
            <person name="Richter M."/>
            <person name="Bargiela R."/>
            <person name="Peplies J."/>
            <person name="Huws S.A."/>
            <person name="Newbold C.J."/>
            <person name="Golyshin P.N."/>
            <person name="Simon M.A."/>
            <person name="Lopez G."/>
            <person name="Yakimov M.M."/>
            <person name="Ferrer M."/>
        </authorList>
    </citation>
    <scope>NUCLEOTIDE SEQUENCE</scope>
</reference>
<dbReference type="AlphaFoldDB" id="J9GSM4"/>
<evidence type="ECO:0000313" key="1">
    <source>
        <dbReference type="EMBL" id="EJX05643.1"/>
    </source>
</evidence>
<organism evidence="1">
    <name type="scientific">gut metagenome</name>
    <dbReference type="NCBI Taxonomy" id="749906"/>
    <lineage>
        <taxon>unclassified sequences</taxon>
        <taxon>metagenomes</taxon>
        <taxon>organismal metagenomes</taxon>
    </lineage>
</organism>
<dbReference type="EMBL" id="AMCI01001407">
    <property type="protein sequence ID" value="EJX05643.1"/>
    <property type="molecule type" value="Genomic_DNA"/>
</dbReference>
<proteinExistence type="predicted"/>
<gene>
    <name evidence="1" type="ORF">EVA_06247</name>
</gene>
<sequence length="183" mass="20758">MVVVVGYIQDAFHKRGMNGWQLHIYTPDSIEVENHSADIFFERNDSALNNIRTVIAPGDYLLRTSKEGYTDVWQKFTVERGKNVAALPRLIQIRRGFNIRQLGEAVVRPTRIKVKMRGDTLVYDARAFEMPDGSMLNHLIEQLPGATLNAAGKIFIRGRKLDEITLSARTLFGGNQKVMLENL</sequence>
<protein>
    <recommendedName>
        <fullName evidence="2">PEGA domain-containing protein</fullName>
    </recommendedName>
</protein>
<name>J9GSM4_9ZZZZ</name>
<feature type="non-terminal residue" evidence="1">
    <location>
        <position position="183"/>
    </location>
</feature>
<comment type="caution">
    <text evidence="1">The sequence shown here is derived from an EMBL/GenBank/DDBJ whole genome shotgun (WGS) entry which is preliminary data.</text>
</comment>
<accession>J9GSM4</accession>
<evidence type="ECO:0008006" key="2">
    <source>
        <dbReference type="Google" id="ProtNLM"/>
    </source>
</evidence>